<keyword evidence="3" id="KW-1185">Reference proteome</keyword>
<dbReference type="AlphaFoldDB" id="A0A2W1JJH9"/>
<reference evidence="2 3" key="1">
    <citation type="journal article" date="2018" name="Sci. Rep.">
        <title>A novel species of the marine cyanobacterium Acaryochloris with a unique pigment content and lifestyle.</title>
        <authorList>
            <person name="Partensky F."/>
            <person name="Six C."/>
            <person name="Ratin M."/>
            <person name="Garczarek L."/>
            <person name="Vaulot D."/>
            <person name="Probert I."/>
            <person name="Calteau A."/>
            <person name="Gourvil P."/>
            <person name="Marie D."/>
            <person name="Grebert T."/>
            <person name="Bouchier C."/>
            <person name="Le Panse S."/>
            <person name="Gachenot M."/>
            <person name="Rodriguez F."/>
            <person name="Garrido J.L."/>
        </authorList>
    </citation>
    <scope>NUCLEOTIDE SEQUENCE [LARGE SCALE GENOMIC DNA]</scope>
    <source>
        <strain evidence="2 3">RCC1774</strain>
    </source>
</reference>
<dbReference type="Pfam" id="PF11850">
    <property type="entry name" value="DUF3370"/>
    <property type="match status" value="1"/>
</dbReference>
<evidence type="ECO:0008006" key="4">
    <source>
        <dbReference type="Google" id="ProtNLM"/>
    </source>
</evidence>
<sequence length="445" mass="48444">MASIFLASLLLSQAAPVLAASSEVVIPQEVRALPGALDNRPFLHSNSPELINTGGILLSTFPESGKASPEAHLNYSLTGEFYVFAHHVTRRWSRRGNRSLYQGVLLHNPTSKPVEVKVLQAASYLSSAHAPFVPLAAQIKDPTGKVFSGPGSRIAGVILRDQSQPGWSSGVVVPPRESYMLVNRAIPPSNSRTTWIRLRSNGPLYVASMAKHGKANYSGPSLATWKLLLAKGELIRPRDKVPSPLDFKGQKFIYGRVAGVSKGGEWRGTLTDSSRSDVLKVPKSGKGFSYVINSLHRGTLGTQQIQSAPMLARYGDTAYLSNGNYGLKYDLDLPLHNSTKRSKTVTIALQTPIKEDRLTRKGLRFLKSPAGPPCFRGTIKLSFPDGQSSRSISRPQYFHLVQRCGEQGKPLATLSIAPKATQHVKVELIYPPDSVPPQVLTVRSL</sequence>
<gene>
    <name evidence="2" type="ORF">C1752_07478</name>
</gene>
<dbReference type="Proteomes" id="UP000248857">
    <property type="component" value="Unassembled WGS sequence"/>
</dbReference>
<organism evidence="2 3">
    <name type="scientific">Acaryochloris thomasi RCC1774</name>
    <dbReference type="NCBI Taxonomy" id="1764569"/>
    <lineage>
        <taxon>Bacteria</taxon>
        <taxon>Bacillati</taxon>
        <taxon>Cyanobacteriota</taxon>
        <taxon>Cyanophyceae</taxon>
        <taxon>Acaryochloridales</taxon>
        <taxon>Acaryochloridaceae</taxon>
        <taxon>Acaryochloris</taxon>
        <taxon>Acaryochloris thomasi</taxon>
    </lineage>
</organism>
<evidence type="ECO:0000313" key="2">
    <source>
        <dbReference type="EMBL" id="PZD71202.1"/>
    </source>
</evidence>
<name>A0A2W1JJH9_9CYAN</name>
<dbReference type="EMBL" id="PQWO01000020">
    <property type="protein sequence ID" value="PZD71202.1"/>
    <property type="molecule type" value="Genomic_DNA"/>
</dbReference>
<feature type="signal peptide" evidence="1">
    <location>
        <begin position="1"/>
        <end position="19"/>
    </location>
</feature>
<accession>A0A2W1JJH9</accession>
<dbReference type="InterPro" id="IPR021801">
    <property type="entry name" value="DUF3370"/>
</dbReference>
<dbReference type="OrthoDB" id="502907at2"/>
<proteinExistence type="predicted"/>
<feature type="chain" id="PRO_5016121786" description="DUF3370 domain-containing protein" evidence="1">
    <location>
        <begin position="20"/>
        <end position="445"/>
    </location>
</feature>
<protein>
    <recommendedName>
        <fullName evidence="4">DUF3370 domain-containing protein</fullName>
    </recommendedName>
</protein>
<comment type="caution">
    <text evidence="2">The sequence shown here is derived from an EMBL/GenBank/DDBJ whole genome shotgun (WGS) entry which is preliminary data.</text>
</comment>
<evidence type="ECO:0000256" key="1">
    <source>
        <dbReference type="SAM" id="SignalP"/>
    </source>
</evidence>
<keyword evidence="1" id="KW-0732">Signal</keyword>
<dbReference type="RefSeq" id="WP_110988275.1">
    <property type="nucleotide sequence ID" value="NZ_CAWNWM010000020.1"/>
</dbReference>
<evidence type="ECO:0000313" key="3">
    <source>
        <dbReference type="Proteomes" id="UP000248857"/>
    </source>
</evidence>